<dbReference type="Pfam" id="PF07722">
    <property type="entry name" value="Peptidase_C26"/>
    <property type="match status" value="1"/>
</dbReference>
<dbReference type="AlphaFoldDB" id="A0A0M3TTV5"/>
<dbReference type="RefSeq" id="WP_082319620.1">
    <property type="nucleotide sequence ID" value="NZ_CP010552.1"/>
</dbReference>
<keyword evidence="1" id="KW-0315">Glutamine amidotransferase</keyword>
<dbReference type="KEGG" id="tho:SP60_02250"/>
<accession>A0A0M3TTV5</accession>
<dbReference type="GO" id="GO:0005829">
    <property type="term" value="C:cytosol"/>
    <property type="evidence" value="ECO:0007669"/>
    <property type="project" value="TreeGrafter"/>
</dbReference>
<dbReference type="PANTHER" id="PTHR43418:SF4">
    <property type="entry name" value="MULTIFUNCTIONAL TRYPTOPHAN BIOSYNTHESIS PROTEIN"/>
    <property type="match status" value="1"/>
</dbReference>
<dbReference type="Proteomes" id="UP000058020">
    <property type="component" value="Chromosome"/>
</dbReference>
<dbReference type="GO" id="GO:0016787">
    <property type="term" value="F:hydrolase activity"/>
    <property type="evidence" value="ECO:0007669"/>
    <property type="project" value="InterPro"/>
</dbReference>
<organism evidence="2 3">
    <name type="scientific">Candidatus Thioglobus autotrophicus</name>
    <dbReference type="NCBI Taxonomy" id="1705394"/>
    <lineage>
        <taxon>Bacteria</taxon>
        <taxon>Pseudomonadati</taxon>
        <taxon>Pseudomonadota</taxon>
        <taxon>Gammaproteobacteria</taxon>
        <taxon>Candidatus Pseudothioglobaceae</taxon>
        <taxon>Candidatus Thioglobus</taxon>
    </lineage>
</organism>
<dbReference type="InterPro" id="IPR029062">
    <property type="entry name" value="Class_I_gatase-like"/>
</dbReference>
<reference evidence="2 3" key="1">
    <citation type="journal article" date="2015" name="Genome Announc.">
        <title>Genome Sequence of 'Candidatus Thioglobus autotrophica' Strain EF1, a Chemoautotroph from the SUP05 Clade of Marine Gammaproteobacteria.</title>
        <authorList>
            <person name="Shah V."/>
            <person name="Morris R.M."/>
        </authorList>
    </citation>
    <scope>NUCLEOTIDE SEQUENCE [LARGE SCALE GENOMIC DNA]</scope>
    <source>
        <strain evidence="2 3">EF1</strain>
    </source>
</reference>
<dbReference type="SUPFAM" id="SSF52317">
    <property type="entry name" value="Class I glutamine amidotransferase-like"/>
    <property type="match status" value="1"/>
</dbReference>
<evidence type="ECO:0000313" key="2">
    <source>
        <dbReference type="EMBL" id="ALE52161.1"/>
    </source>
</evidence>
<keyword evidence="3" id="KW-1185">Reference proteome</keyword>
<gene>
    <name evidence="2" type="ORF">SP60_02250</name>
</gene>
<dbReference type="PANTHER" id="PTHR43418">
    <property type="entry name" value="MULTIFUNCTIONAL TRYPTOPHAN BIOSYNTHESIS PROTEIN-RELATED"/>
    <property type="match status" value="1"/>
</dbReference>
<protein>
    <submittedName>
        <fullName evidence="2">Uncharacterized protein</fullName>
    </submittedName>
</protein>
<evidence type="ECO:0000313" key="3">
    <source>
        <dbReference type="Proteomes" id="UP000058020"/>
    </source>
</evidence>
<proteinExistence type="predicted"/>
<name>A0A0M3TTV5_9GAMM</name>
<evidence type="ECO:0000256" key="1">
    <source>
        <dbReference type="ARBA" id="ARBA00022962"/>
    </source>
</evidence>
<dbReference type="InterPro" id="IPR011697">
    <property type="entry name" value="Peptidase_C26"/>
</dbReference>
<dbReference type="STRING" id="1705394.SP60_02250"/>
<sequence>MSILIGITQRIDKVNAYNEWRDSVDQRLVEWVIDAGFIPVPIPNNLVNVSSESGGHPLLEQWLNLLNINALLLSGGNDIGTAVQRDVTENFLLKWAEKHNKPVLGICRGMQMMGLHVGGKLIKVSGHVNTRHKLQYDKVSTIKAVESVNSYHNYALEGCPDVFSVLAKSDDGNIEAIRHRELPWEAWMWHPEREGRLVISHLERFKRLINNGK</sequence>
<dbReference type="GO" id="GO:0004049">
    <property type="term" value="F:anthranilate synthase activity"/>
    <property type="evidence" value="ECO:0007669"/>
    <property type="project" value="TreeGrafter"/>
</dbReference>
<dbReference type="EMBL" id="CP010552">
    <property type="protein sequence ID" value="ALE52161.1"/>
    <property type="molecule type" value="Genomic_DNA"/>
</dbReference>
<dbReference type="InterPro" id="IPR050472">
    <property type="entry name" value="Anth_synth/Amidotransfase"/>
</dbReference>
<dbReference type="PROSITE" id="PS51273">
    <property type="entry name" value="GATASE_TYPE_1"/>
    <property type="match status" value="1"/>
</dbReference>
<dbReference type="GO" id="GO:0000162">
    <property type="term" value="P:L-tryptophan biosynthetic process"/>
    <property type="evidence" value="ECO:0007669"/>
    <property type="project" value="TreeGrafter"/>
</dbReference>
<dbReference type="Gene3D" id="3.40.50.880">
    <property type="match status" value="1"/>
</dbReference>